<dbReference type="OrthoDB" id="9969499at2"/>
<dbReference type="EMBL" id="FOUY01000049">
    <property type="protein sequence ID" value="SFO37991.1"/>
    <property type="molecule type" value="Genomic_DNA"/>
</dbReference>
<proteinExistence type="predicted"/>
<dbReference type="STRING" id="260086.SAMN05216207_104930"/>
<keyword evidence="2" id="KW-1185">Reference proteome</keyword>
<dbReference type="Proteomes" id="UP000199614">
    <property type="component" value="Unassembled WGS sequence"/>
</dbReference>
<reference evidence="1 2" key="1">
    <citation type="submission" date="2016-10" db="EMBL/GenBank/DDBJ databases">
        <authorList>
            <person name="de Groot N.N."/>
        </authorList>
    </citation>
    <scope>NUCLEOTIDE SEQUENCE [LARGE SCALE GENOMIC DNA]</scope>
    <source>
        <strain evidence="1 2">CGMCC 4.1877</strain>
    </source>
</reference>
<dbReference type="RefSeq" id="WP_093354091.1">
    <property type="nucleotide sequence ID" value="NZ_FOUY01000049.1"/>
</dbReference>
<evidence type="ECO:0000313" key="2">
    <source>
        <dbReference type="Proteomes" id="UP000199614"/>
    </source>
</evidence>
<gene>
    <name evidence="1" type="ORF">SAMN05216207_104930</name>
</gene>
<protein>
    <submittedName>
        <fullName evidence="1">Uncharacterized protein</fullName>
    </submittedName>
</protein>
<sequence length="110" mass="11977">MRIARVAVVLLLVPACGVALGAWFLLRTQVWEGEMPAVVASTHPDRMYVDLVGPPRPGMLPGSGVLPRHLRVDLLPGAEQGDRVTCLVRQTYQMNTNLDTGARTTVLSCR</sequence>
<accession>A0A1I5GQZ6</accession>
<organism evidence="1 2">
    <name type="scientific">Pseudonocardia ammonioxydans</name>
    <dbReference type="NCBI Taxonomy" id="260086"/>
    <lineage>
        <taxon>Bacteria</taxon>
        <taxon>Bacillati</taxon>
        <taxon>Actinomycetota</taxon>
        <taxon>Actinomycetes</taxon>
        <taxon>Pseudonocardiales</taxon>
        <taxon>Pseudonocardiaceae</taxon>
        <taxon>Pseudonocardia</taxon>
    </lineage>
</organism>
<dbReference type="AlphaFoldDB" id="A0A1I5GQZ6"/>
<evidence type="ECO:0000313" key="1">
    <source>
        <dbReference type="EMBL" id="SFO37991.1"/>
    </source>
</evidence>
<name>A0A1I5GQZ6_PSUAM</name>